<dbReference type="Proteomes" id="UP000600946">
    <property type="component" value="Unassembled WGS sequence"/>
</dbReference>
<proteinExistence type="predicted"/>
<organism evidence="2 3">
    <name type="scientific">Streptomyces xanthochromogenes</name>
    <dbReference type="NCBI Taxonomy" id="67384"/>
    <lineage>
        <taxon>Bacteria</taxon>
        <taxon>Bacillati</taxon>
        <taxon>Actinomycetota</taxon>
        <taxon>Actinomycetes</taxon>
        <taxon>Kitasatosporales</taxon>
        <taxon>Streptomycetaceae</taxon>
        <taxon>Streptomyces</taxon>
    </lineage>
</organism>
<accession>A0ABQ3B1Q6</accession>
<keyword evidence="3" id="KW-1185">Reference proteome</keyword>
<dbReference type="InterPro" id="IPR010982">
    <property type="entry name" value="Lambda_DNA-bd_dom_sf"/>
</dbReference>
<dbReference type="PROSITE" id="PS50943">
    <property type="entry name" value="HTH_CROC1"/>
    <property type="match status" value="1"/>
</dbReference>
<name>A0ABQ3B1Q6_9ACTN</name>
<protein>
    <recommendedName>
        <fullName evidence="1">HTH cro/C1-type domain-containing protein</fullName>
    </recommendedName>
</protein>
<reference evidence="3" key="1">
    <citation type="journal article" date="2019" name="Int. J. Syst. Evol. Microbiol.">
        <title>The Global Catalogue of Microorganisms (GCM) 10K type strain sequencing project: providing services to taxonomists for standard genome sequencing and annotation.</title>
        <authorList>
            <consortium name="The Broad Institute Genomics Platform"/>
            <consortium name="The Broad Institute Genome Sequencing Center for Infectious Disease"/>
            <person name="Wu L."/>
            <person name="Ma J."/>
        </authorList>
    </citation>
    <scope>NUCLEOTIDE SEQUENCE [LARGE SCALE GENOMIC DNA]</scope>
    <source>
        <strain evidence="3">JCM 4594</strain>
    </source>
</reference>
<dbReference type="RefSeq" id="WP_190029563.1">
    <property type="nucleotide sequence ID" value="NZ_BMUU01000025.1"/>
</dbReference>
<gene>
    <name evidence="2" type="ORF">GCM10010326_76450</name>
</gene>
<feature type="domain" description="HTH cro/C1-type" evidence="1">
    <location>
        <begin position="19"/>
        <end position="72"/>
    </location>
</feature>
<dbReference type="EMBL" id="BMUU01000025">
    <property type="protein sequence ID" value="GGY70993.1"/>
    <property type="molecule type" value="Genomic_DNA"/>
</dbReference>
<evidence type="ECO:0000259" key="1">
    <source>
        <dbReference type="PROSITE" id="PS50943"/>
    </source>
</evidence>
<dbReference type="SMART" id="SM00530">
    <property type="entry name" value="HTH_XRE"/>
    <property type="match status" value="1"/>
</dbReference>
<dbReference type="Gene3D" id="1.10.260.40">
    <property type="entry name" value="lambda repressor-like DNA-binding domains"/>
    <property type="match status" value="1"/>
</dbReference>
<evidence type="ECO:0000313" key="3">
    <source>
        <dbReference type="Proteomes" id="UP000600946"/>
    </source>
</evidence>
<dbReference type="InterPro" id="IPR001387">
    <property type="entry name" value="Cro/C1-type_HTH"/>
</dbReference>
<comment type="caution">
    <text evidence="2">The sequence shown here is derived from an EMBL/GenBank/DDBJ whole genome shotgun (WGS) entry which is preliminary data.</text>
</comment>
<sequence length="198" mass="21169">MSPSSGTTRPPYAGLAAQLTTLRKEAGLSQRALASAAAVSRGTVQNAESGTCAPSSAVLDALLDACGAPDHARRDAHEFRNRGRTAARGRRLHAPSAKLIYGRGALAAVLADAYEQAGAPSPSAFTRPAMGLTPIPRTTLYNIVNRRRLPASREQLETFLAVCGVRRSDRAHIHSAWLQARNSPRPKPPTYGALQRRR</sequence>
<dbReference type="CDD" id="cd00093">
    <property type="entry name" value="HTH_XRE"/>
    <property type="match status" value="1"/>
</dbReference>
<dbReference type="SUPFAM" id="SSF47413">
    <property type="entry name" value="lambda repressor-like DNA-binding domains"/>
    <property type="match status" value="1"/>
</dbReference>
<dbReference type="GeneID" id="96295472"/>
<dbReference type="Pfam" id="PF13560">
    <property type="entry name" value="HTH_31"/>
    <property type="match status" value="1"/>
</dbReference>
<evidence type="ECO:0000313" key="2">
    <source>
        <dbReference type="EMBL" id="GGY70993.1"/>
    </source>
</evidence>